<protein>
    <submittedName>
        <fullName evidence="2">Uncharacterized protein</fullName>
    </submittedName>
</protein>
<dbReference type="Proteomes" id="UP000217211">
    <property type="component" value="Plasmid pSJ05684b"/>
</dbReference>
<evidence type="ECO:0000313" key="3">
    <source>
        <dbReference type="Proteomes" id="UP000217211"/>
    </source>
</evidence>
<keyword evidence="3" id="KW-1185">Reference proteome</keyword>
<evidence type="ECO:0000313" key="2">
    <source>
        <dbReference type="EMBL" id="ASY65199.1"/>
    </source>
</evidence>
<organism evidence="2 3">
    <name type="scientific">Sinorhizobium sojae CCBAU 05684</name>
    <dbReference type="NCBI Taxonomy" id="716928"/>
    <lineage>
        <taxon>Bacteria</taxon>
        <taxon>Pseudomonadati</taxon>
        <taxon>Pseudomonadota</taxon>
        <taxon>Alphaproteobacteria</taxon>
        <taxon>Hyphomicrobiales</taxon>
        <taxon>Rhizobiaceae</taxon>
        <taxon>Sinorhizobium/Ensifer group</taxon>
        <taxon>Sinorhizobium</taxon>
    </lineage>
</organism>
<gene>
    <name evidence="2" type="ORF">SJ05684_b42170</name>
</gene>
<feature type="region of interest" description="Disordered" evidence="1">
    <location>
        <begin position="18"/>
        <end position="60"/>
    </location>
</feature>
<dbReference type="EMBL" id="CP023068">
    <property type="protein sequence ID" value="ASY65199.1"/>
    <property type="molecule type" value="Genomic_DNA"/>
</dbReference>
<dbReference type="KEGG" id="esj:SJ05684_b42170"/>
<feature type="compositionally biased region" description="Basic and acidic residues" evidence="1">
    <location>
        <begin position="27"/>
        <end position="40"/>
    </location>
</feature>
<proteinExistence type="predicted"/>
<accession>A0A249PIP9</accession>
<geneLocation type="plasmid" evidence="3">
    <name>psj05684b</name>
</geneLocation>
<keyword evidence="2" id="KW-0614">Plasmid</keyword>
<sequence>MSRTGALTPVNALQRRASVRPMRTSRKLADGSSDVHDRVRSTGIGNNPAGLSIPASTTVF</sequence>
<name>A0A249PIP9_9HYPH</name>
<dbReference type="AlphaFoldDB" id="A0A249PIP9"/>
<evidence type="ECO:0000256" key="1">
    <source>
        <dbReference type="SAM" id="MobiDB-lite"/>
    </source>
</evidence>
<reference evidence="2 3" key="1">
    <citation type="submission" date="2017-08" db="EMBL/GenBank/DDBJ databases">
        <title>Multipartite genome sequences of Sinorhizobium species nodulating soybeans.</title>
        <authorList>
            <person name="Tian C.F."/>
        </authorList>
    </citation>
    <scope>NUCLEOTIDE SEQUENCE [LARGE SCALE GENOMIC DNA]</scope>
    <source>
        <strain evidence="2 3">CCBAU 05684</strain>
        <plasmid evidence="3">psj05684b</plasmid>
    </source>
</reference>